<gene>
    <name evidence="3" type="ORF">B0A50_01936</name>
</gene>
<dbReference type="GO" id="GO:0002100">
    <property type="term" value="P:tRNA wobble adenosine to inosine editing"/>
    <property type="evidence" value="ECO:0007669"/>
    <property type="project" value="TreeGrafter"/>
</dbReference>
<name>A0A4U0U796_9PEZI</name>
<proteinExistence type="predicted"/>
<evidence type="ECO:0000313" key="3">
    <source>
        <dbReference type="EMBL" id="TKA30968.1"/>
    </source>
</evidence>
<dbReference type="PANTHER" id="PTHR11079:SF203">
    <property type="entry name" value="CMP_DCMP-TYPE DEAMINASE DOMAIN-CONTAINING PROTEIN"/>
    <property type="match status" value="1"/>
</dbReference>
<comment type="caution">
    <text evidence="3">The sequence shown here is derived from an EMBL/GenBank/DDBJ whole genome shotgun (WGS) entry which is preliminary data.</text>
</comment>
<feature type="signal peptide" evidence="1">
    <location>
        <begin position="1"/>
        <end position="24"/>
    </location>
</feature>
<protein>
    <recommendedName>
        <fullName evidence="2">CMP/dCMP-type deaminase domain-containing protein</fullName>
    </recommendedName>
</protein>
<keyword evidence="1" id="KW-0732">Signal</keyword>
<feature type="chain" id="PRO_5020699426" description="CMP/dCMP-type deaminase domain-containing protein" evidence="1">
    <location>
        <begin position="25"/>
        <end position="240"/>
    </location>
</feature>
<sequence length="240" mass="25893">MWPPVARASFGLMILITALYGVSANGGDHANSSSSTISPATREHWMQRAIQALPEVVSPCPFGAFGTAIVNHTSTTELGNLICIGANLVRDIGNPTLHGEIAAINNCTAVLTAPDGPYKLTATEALAAYKDFTLYTTAEPCPMCATAIRHAGFRECVYATSIDTLIEYGWPQLDLRSKEIFERSTRLKSYTYLLGGVLESQTNAYFRWQFNDDGACPGGCERDEGSGQCLSGLFSVHNDL</sequence>
<evidence type="ECO:0000313" key="4">
    <source>
        <dbReference type="Proteomes" id="UP000308549"/>
    </source>
</evidence>
<accession>A0A4U0U796</accession>
<dbReference type="OrthoDB" id="408702at2759"/>
<organism evidence="3 4">
    <name type="scientific">Salinomyces thailandicus</name>
    <dbReference type="NCBI Taxonomy" id="706561"/>
    <lineage>
        <taxon>Eukaryota</taxon>
        <taxon>Fungi</taxon>
        <taxon>Dikarya</taxon>
        <taxon>Ascomycota</taxon>
        <taxon>Pezizomycotina</taxon>
        <taxon>Dothideomycetes</taxon>
        <taxon>Dothideomycetidae</taxon>
        <taxon>Mycosphaerellales</taxon>
        <taxon>Teratosphaeriaceae</taxon>
        <taxon>Salinomyces</taxon>
    </lineage>
</organism>
<dbReference type="EMBL" id="NAJL01000009">
    <property type="protein sequence ID" value="TKA30968.1"/>
    <property type="molecule type" value="Genomic_DNA"/>
</dbReference>
<dbReference type="CDD" id="cd01285">
    <property type="entry name" value="nucleoside_deaminase"/>
    <property type="match status" value="1"/>
</dbReference>
<dbReference type="Gene3D" id="3.40.140.10">
    <property type="entry name" value="Cytidine Deaminase, domain 2"/>
    <property type="match status" value="1"/>
</dbReference>
<dbReference type="Proteomes" id="UP000308549">
    <property type="component" value="Unassembled WGS sequence"/>
</dbReference>
<dbReference type="AlphaFoldDB" id="A0A4U0U796"/>
<dbReference type="PANTHER" id="PTHR11079">
    <property type="entry name" value="CYTOSINE DEAMINASE FAMILY MEMBER"/>
    <property type="match status" value="1"/>
</dbReference>
<dbReference type="PROSITE" id="PS51747">
    <property type="entry name" value="CYT_DCMP_DEAMINASES_2"/>
    <property type="match status" value="1"/>
</dbReference>
<keyword evidence="4" id="KW-1185">Reference proteome</keyword>
<dbReference type="Pfam" id="PF00383">
    <property type="entry name" value="dCMP_cyt_deam_1"/>
    <property type="match status" value="1"/>
</dbReference>
<dbReference type="InterPro" id="IPR002125">
    <property type="entry name" value="CMP_dCMP_dom"/>
</dbReference>
<reference evidence="3 4" key="1">
    <citation type="submission" date="2017-03" db="EMBL/GenBank/DDBJ databases">
        <title>Genomes of endolithic fungi from Antarctica.</title>
        <authorList>
            <person name="Coleine C."/>
            <person name="Masonjones S."/>
            <person name="Stajich J.E."/>
        </authorList>
    </citation>
    <scope>NUCLEOTIDE SEQUENCE [LARGE SCALE GENOMIC DNA]</scope>
    <source>
        <strain evidence="3 4">CCFEE 6315</strain>
    </source>
</reference>
<evidence type="ECO:0000256" key="1">
    <source>
        <dbReference type="SAM" id="SignalP"/>
    </source>
</evidence>
<dbReference type="InterPro" id="IPR016193">
    <property type="entry name" value="Cytidine_deaminase-like"/>
</dbReference>
<evidence type="ECO:0000259" key="2">
    <source>
        <dbReference type="PROSITE" id="PS51747"/>
    </source>
</evidence>
<dbReference type="GO" id="GO:0052717">
    <property type="term" value="F:tRNA-specific adenosine-34 deaminase activity"/>
    <property type="evidence" value="ECO:0007669"/>
    <property type="project" value="TreeGrafter"/>
</dbReference>
<feature type="domain" description="CMP/dCMP-type deaminase" evidence="2">
    <location>
        <begin position="40"/>
        <end position="182"/>
    </location>
</feature>
<dbReference type="SUPFAM" id="SSF53927">
    <property type="entry name" value="Cytidine deaminase-like"/>
    <property type="match status" value="1"/>
</dbReference>